<name>A0ABD3VJL5_SINWO</name>
<sequence>MWRLLCIFSTINVVLSATPPPSTNMMGKHAISSGETNIIHTREQLPNTQWSRQQSRTSQNSILPRTMVPTSLSSRTDSPNSINRMDPMTMLLVASMLGEMGGGTGPELMALLGMIGGTGLGQMSMLGRTNFGAGLSGSTGGVNPLRNLALLQNGSEQLLSLSGMDCMMNPRTASGAIDPYCMMLLMQYPTMGV</sequence>
<comment type="caution">
    <text evidence="3">The sequence shown here is derived from an EMBL/GenBank/DDBJ whole genome shotgun (WGS) entry which is preliminary data.</text>
</comment>
<gene>
    <name evidence="3" type="ORF">ACJMK2_007807</name>
</gene>
<accession>A0ABD3VJL5</accession>
<evidence type="ECO:0008006" key="5">
    <source>
        <dbReference type="Google" id="ProtNLM"/>
    </source>
</evidence>
<evidence type="ECO:0000313" key="4">
    <source>
        <dbReference type="Proteomes" id="UP001634394"/>
    </source>
</evidence>
<dbReference type="AlphaFoldDB" id="A0ABD3VJL5"/>
<evidence type="ECO:0000256" key="2">
    <source>
        <dbReference type="SAM" id="SignalP"/>
    </source>
</evidence>
<feature type="signal peptide" evidence="2">
    <location>
        <begin position="1"/>
        <end position="16"/>
    </location>
</feature>
<evidence type="ECO:0000256" key="1">
    <source>
        <dbReference type="SAM" id="MobiDB-lite"/>
    </source>
</evidence>
<proteinExistence type="predicted"/>
<evidence type="ECO:0000313" key="3">
    <source>
        <dbReference type="EMBL" id="KAL3861786.1"/>
    </source>
</evidence>
<feature type="compositionally biased region" description="Polar residues" evidence="1">
    <location>
        <begin position="68"/>
        <end position="83"/>
    </location>
</feature>
<protein>
    <recommendedName>
        <fullName evidence="5">Secreted protein</fullName>
    </recommendedName>
</protein>
<reference evidence="3 4" key="1">
    <citation type="submission" date="2024-11" db="EMBL/GenBank/DDBJ databases">
        <title>Chromosome-level genome assembly of the freshwater bivalve Anodonta woodiana.</title>
        <authorList>
            <person name="Chen X."/>
        </authorList>
    </citation>
    <scope>NUCLEOTIDE SEQUENCE [LARGE SCALE GENOMIC DNA]</scope>
    <source>
        <strain evidence="3">MN2024</strain>
        <tissue evidence="3">Gills</tissue>
    </source>
</reference>
<dbReference type="EMBL" id="JBJQND010000011">
    <property type="protein sequence ID" value="KAL3861786.1"/>
    <property type="molecule type" value="Genomic_DNA"/>
</dbReference>
<feature type="chain" id="PRO_5044859747" description="Secreted protein" evidence="2">
    <location>
        <begin position="17"/>
        <end position="193"/>
    </location>
</feature>
<dbReference type="Proteomes" id="UP001634394">
    <property type="component" value="Unassembled WGS sequence"/>
</dbReference>
<organism evidence="3 4">
    <name type="scientific">Sinanodonta woodiana</name>
    <name type="common">Chinese pond mussel</name>
    <name type="synonym">Anodonta woodiana</name>
    <dbReference type="NCBI Taxonomy" id="1069815"/>
    <lineage>
        <taxon>Eukaryota</taxon>
        <taxon>Metazoa</taxon>
        <taxon>Spiralia</taxon>
        <taxon>Lophotrochozoa</taxon>
        <taxon>Mollusca</taxon>
        <taxon>Bivalvia</taxon>
        <taxon>Autobranchia</taxon>
        <taxon>Heteroconchia</taxon>
        <taxon>Palaeoheterodonta</taxon>
        <taxon>Unionida</taxon>
        <taxon>Unionoidea</taxon>
        <taxon>Unionidae</taxon>
        <taxon>Unioninae</taxon>
        <taxon>Sinanodonta</taxon>
    </lineage>
</organism>
<keyword evidence="2" id="KW-0732">Signal</keyword>
<feature type="region of interest" description="Disordered" evidence="1">
    <location>
        <begin position="45"/>
        <end position="84"/>
    </location>
</feature>
<feature type="compositionally biased region" description="Low complexity" evidence="1">
    <location>
        <begin position="47"/>
        <end position="61"/>
    </location>
</feature>
<keyword evidence="4" id="KW-1185">Reference proteome</keyword>